<evidence type="ECO:0000313" key="2">
    <source>
        <dbReference type="EMBL" id="OGM79945.1"/>
    </source>
</evidence>
<keyword evidence="1" id="KW-0812">Transmembrane</keyword>
<dbReference type="Proteomes" id="UP000178999">
    <property type="component" value="Unassembled WGS sequence"/>
</dbReference>
<evidence type="ECO:0000256" key="1">
    <source>
        <dbReference type="SAM" id="Phobius"/>
    </source>
</evidence>
<proteinExistence type="predicted"/>
<reference evidence="2 3" key="1">
    <citation type="journal article" date="2016" name="Nat. Commun.">
        <title>Thousands of microbial genomes shed light on interconnected biogeochemical processes in an aquifer system.</title>
        <authorList>
            <person name="Anantharaman K."/>
            <person name="Brown C.T."/>
            <person name="Hug L.A."/>
            <person name="Sharon I."/>
            <person name="Castelle C.J."/>
            <person name="Probst A.J."/>
            <person name="Thomas B.C."/>
            <person name="Singh A."/>
            <person name="Wilkins M.J."/>
            <person name="Karaoz U."/>
            <person name="Brodie E.L."/>
            <person name="Williams K.H."/>
            <person name="Hubbard S.S."/>
            <person name="Banfield J.F."/>
        </authorList>
    </citation>
    <scope>NUCLEOTIDE SEQUENCE [LARGE SCALE GENOMIC DNA]</scope>
</reference>
<dbReference type="EMBL" id="MGHY01000005">
    <property type="protein sequence ID" value="OGM79945.1"/>
    <property type="molecule type" value="Genomic_DNA"/>
</dbReference>
<evidence type="ECO:0008006" key="4">
    <source>
        <dbReference type="Google" id="ProtNLM"/>
    </source>
</evidence>
<dbReference type="AlphaFoldDB" id="A0A1F8CWM4"/>
<dbReference type="STRING" id="1802538.A2382_04630"/>
<keyword evidence="1" id="KW-1133">Transmembrane helix</keyword>
<organism evidence="2 3">
    <name type="scientific">Candidatus Woesebacteria bacterium RIFOXYB1_FULL_38_16</name>
    <dbReference type="NCBI Taxonomy" id="1802538"/>
    <lineage>
        <taxon>Bacteria</taxon>
        <taxon>Candidatus Woeseibacteriota</taxon>
    </lineage>
</organism>
<evidence type="ECO:0000313" key="3">
    <source>
        <dbReference type="Proteomes" id="UP000178999"/>
    </source>
</evidence>
<gene>
    <name evidence="2" type="ORF">A2382_04630</name>
</gene>
<comment type="caution">
    <text evidence="2">The sequence shown here is derived from an EMBL/GenBank/DDBJ whole genome shotgun (WGS) entry which is preliminary data.</text>
</comment>
<sequence length="159" mass="17144">MKNQKNTKGILVLWVAIFVVIGLIGAGLGLYVLNSKKGIDQQELVGPVSGKSLTVPLLEQNKSGESGTALLEEVNGYIRVTLILQRYGQEAQPAHIHKGDCETLGAIEYPLTNVVKGSSVTTVNVTLDELKQKLPLIVNVHESTSRATNYVSCGQVVFE</sequence>
<protein>
    <recommendedName>
        <fullName evidence="4">CHRD domain-containing protein</fullName>
    </recommendedName>
</protein>
<keyword evidence="1" id="KW-0472">Membrane</keyword>
<feature type="transmembrane region" description="Helical" evidence="1">
    <location>
        <begin position="12"/>
        <end position="33"/>
    </location>
</feature>
<accession>A0A1F8CWM4</accession>
<name>A0A1F8CWM4_9BACT</name>